<comment type="caution">
    <text evidence="5">The sequence shown here is derived from an EMBL/GenBank/DDBJ whole genome shotgun (WGS) entry which is preliminary data.</text>
</comment>
<dbReference type="GO" id="GO:0008239">
    <property type="term" value="F:dipeptidyl-peptidase activity"/>
    <property type="evidence" value="ECO:0007669"/>
    <property type="project" value="TreeGrafter"/>
</dbReference>
<dbReference type="RefSeq" id="WP_301191882.1">
    <property type="nucleotide sequence ID" value="NZ_JAPDPJ010000050.1"/>
</dbReference>
<dbReference type="EMBL" id="JAPDPJ010000050">
    <property type="protein sequence ID" value="MCW3788321.1"/>
    <property type="molecule type" value="Genomic_DNA"/>
</dbReference>
<dbReference type="GO" id="GO:0006508">
    <property type="term" value="P:proteolysis"/>
    <property type="evidence" value="ECO:0007669"/>
    <property type="project" value="UniProtKB-KW"/>
</dbReference>
<protein>
    <submittedName>
        <fullName evidence="5">S28 family serine protease</fullName>
    </submittedName>
</protein>
<dbReference type="SUPFAM" id="SSF53474">
    <property type="entry name" value="alpha/beta-Hydrolases"/>
    <property type="match status" value="1"/>
</dbReference>
<evidence type="ECO:0000256" key="3">
    <source>
        <dbReference type="ARBA" id="ARBA00022801"/>
    </source>
</evidence>
<gene>
    <name evidence="5" type="ORF">OM075_17770</name>
</gene>
<name>A0AAE3M6R4_9BACT</name>
<feature type="signal peptide" evidence="4">
    <location>
        <begin position="1"/>
        <end position="19"/>
    </location>
</feature>
<evidence type="ECO:0000313" key="6">
    <source>
        <dbReference type="Proteomes" id="UP001209229"/>
    </source>
</evidence>
<dbReference type="AlphaFoldDB" id="A0AAE3M6R4"/>
<dbReference type="PANTHER" id="PTHR11010:SF38">
    <property type="entry name" value="LYSOSOMAL PRO-X CARBOXYPEPTIDASE"/>
    <property type="match status" value="1"/>
</dbReference>
<dbReference type="PANTHER" id="PTHR11010">
    <property type="entry name" value="PROTEASE S28 PRO-X CARBOXYPEPTIDASE-RELATED"/>
    <property type="match status" value="1"/>
</dbReference>
<evidence type="ECO:0000256" key="1">
    <source>
        <dbReference type="ARBA" id="ARBA00022670"/>
    </source>
</evidence>
<organism evidence="5 6">
    <name type="scientific">Plebeiibacterium sediminum</name>
    <dbReference type="NCBI Taxonomy" id="2992112"/>
    <lineage>
        <taxon>Bacteria</taxon>
        <taxon>Pseudomonadati</taxon>
        <taxon>Bacteroidota</taxon>
        <taxon>Bacteroidia</taxon>
        <taxon>Marinilabiliales</taxon>
        <taxon>Marinilabiliaceae</taxon>
        <taxon>Plebeiibacterium</taxon>
    </lineage>
</organism>
<sequence length="423" mass="49292">MNKSLILTLLICISGFVNAQSSILEELRSNPRLQVEKIETFPGYDESFLIMMNQPIDHENPELGSFNQRIWLNHLNKKAPVVMVTEGYSAPRNYQTEIAKELKANQLIVEHRYFLESTPENKDWRYLTVKNAAADHHEIIELFKDIYKGKWLTTGISKGGQTTLFHRAFYPNDVDVSVPYVAPINFYKEDPRLLDFFDHVGTKEDREKVHQFQVLVLEKKKELLPLFITYCNEQNLYFSMGFEKAYEMAVLEYPFAFWQWGNPVSEIPEESDSNAEIMEHFIKGASPSYFADQVMKQYESFFYQAYRELGYYNYVPGDLKPLMNVIKQDTVSNHIFAPVGDTLIYNRNTMLYVSERLHKKNPRMVLICGEYDPWGSTSLDVTGMSHSLKVVKPKGSHRARINNLSEAKKEEVWALIKKWMKVD</sequence>
<reference evidence="5" key="1">
    <citation type="submission" date="2022-10" db="EMBL/GenBank/DDBJ databases">
        <authorList>
            <person name="Yu W.X."/>
        </authorList>
    </citation>
    <scope>NUCLEOTIDE SEQUENCE</scope>
    <source>
        <strain evidence="5">AAT</strain>
    </source>
</reference>
<feature type="chain" id="PRO_5041935448" evidence="4">
    <location>
        <begin position="20"/>
        <end position="423"/>
    </location>
</feature>
<keyword evidence="6" id="KW-1185">Reference proteome</keyword>
<dbReference type="InterPro" id="IPR008761">
    <property type="entry name" value="Peptidase_S37"/>
</dbReference>
<evidence type="ECO:0000256" key="4">
    <source>
        <dbReference type="SAM" id="SignalP"/>
    </source>
</evidence>
<evidence type="ECO:0000313" key="5">
    <source>
        <dbReference type="EMBL" id="MCW3788321.1"/>
    </source>
</evidence>
<proteinExistence type="predicted"/>
<accession>A0AAE3M6R4</accession>
<keyword evidence="1 5" id="KW-0645">Protease</keyword>
<keyword evidence="2 4" id="KW-0732">Signal</keyword>
<dbReference type="Pfam" id="PF05576">
    <property type="entry name" value="Peptidase_S37"/>
    <property type="match status" value="1"/>
</dbReference>
<evidence type="ECO:0000256" key="2">
    <source>
        <dbReference type="ARBA" id="ARBA00022729"/>
    </source>
</evidence>
<dbReference type="InterPro" id="IPR029058">
    <property type="entry name" value="AB_hydrolase_fold"/>
</dbReference>
<dbReference type="Gene3D" id="3.40.50.1820">
    <property type="entry name" value="alpha/beta hydrolase"/>
    <property type="match status" value="1"/>
</dbReference>
<dbReference type="Proteomes" id="UP001209229">
    <property type="component" value="Unassembled WGS sequence"/>
</dbReference>
<keyword evidence="3" id="KW-0378">Hydrolase</keyword>